<dbReference type="Proteomes" id="UP000663918">
    <property type="component" value="Chromosome"/>
</dbReference>
<dbReference type="RefSeq" id="WP_207868386.1">
    <property type="nucleotide sequence ID" value="NZ_CP062222.1"/>
</dbReference>
<name>A0A975BYI9_9CAUL</name>
<proteinExistence type="predicted"/>
<reference evidence="1" key="1">
    <citation type="submission" date="2020-09" db="EMBL/GenBank/DDBJ databases">
        <title>Brevundimonas sp. LVF2 isolated from a puddle in Goettingen, Germany.</title>
        <authorList>
            <person name="Friedrich I."/>
            <person name="Klassen A."/>
            <person name="Hannes N."/>
            <person name="Schneider D."/>
            <person name="Hertel R."/>
            <person name="Daniel R."/>
        </authorList>
    </citation>
    <scope>NUCLEOTIDE SEQUENCE</scope>
    <source>
        <strain evidence="1">LVF2</strain>
    </source>
</reference>
<accession>A0A975BYI9</accession>
<dbReference type="PANTHER" id="PTHR36931">
    <property type="entry name" value="UPF0153 PROTEIN YEIW"/>
    <property type="match status" value="1"/>
</dbReference>
<sequence length="186" mass="20634">MTGLPLLPDRTCGGCVECCRYIPLDLPELAKPTGELCAYCIDGAGCGVHAIRPQTCRTWFCVWRVVELSDDWRPDRSGVIVRPDGLQDGEITLYVIERTDFLESDDFFDTVVHWLDNDIRLALSIPGPVGTYPVRAVVTDYLKQAITAGDRDLFDRLVAYSLDSLANHAWQPDGVVARYAVGETPS</sequence>
<evidence type="ECO:0000313" key="1">
    <source>
        <dbReference type="EMBL" id="QTC89971.1"/>
    </source>
</evidence>
<evidence type="ECO:0008006" key="3">
    <source>
        <dbReference type="Google" id="ProtNLM"/>
    </source>
</evidence>
<keyword evidence="2" id="KW-1185">Reference proteome</keyword>
<dbReference type="InterPro" id="IPR052572">
    <property type="entry name" value="UPF0153_domain"/>
</dbReference>
<dbReference type="EMBL" id="CP062222">
    <property type="protein sequence ID" value="QTC89971.1"/>
    <property type="molecule type" value="Genomic_DNA"/>
</dbReference>
<evidence type="ECO:0000313" key="2">
    <source>
        <dbReference type="Proteomes" id="UP000663918"/>
    </source>
</evidence>
<organism evidence="1 2">
    <name type="scientific">Brevundimonas goettingensis</name>
    <dbReference type="NCBI Taxonomy" id="2774190"/>
    <lineage>
        <taxon>Bacteria</taxon>
        <taxon>Pseudomonadati</taxon>
        <taxon>Pseudomonadota</taxon>
        <taxon>Alphaproteobacteria</taxon>
        <taxon>Caulobacterales</taxon>
        <taxon>Caulobacteraceae</taxon>
        <taxon>Brevundimonas</taxon>
    </lineage>
</organism>
<gene>
    <name evidence="1" type="ORF">IFJ75_11785</name>
</gene>
<protein>
    <recommendedName>
        <fullName evidence="3">YkgJ family cysteine cluster protein</fullName>
    </recommendedName>
</protein>
<dbReference type="AlphaFoldDB" id="A0A975BYI9"/>
<dbReference type="KEGG" id="bgoe:IFJ75_11785"/>
<dbReference type="PANTHER" id="PTHR36931:SF1">
    <property type="entry name" value="UPF0153 PROTEIN YEIW"/>
    <property type="match status" value="1"/>
</dbReference>